<keyword evidence="2" id="KW-1185">Reference proteome</keyword>
<evidence type="ECO:0000313" key="2">
    <source>
        <dbReference type="Proteomes" id="UP000694864"/>
    </source>
</evidence>
<feature type="compositionally biased region" description="Basic and acidic residues" evidence="1">
    <location>
        <begin position="20"/>
        <end position="30"/>
    </location>
</feature>
<reference evidence="3" key="2">
    <citation type="submission" date="2025-08" db="UniProtKB">
        <authorList>
            <consortium name="RefSeq"/>
        </authorList>
    </citation>
    <scope>IDENTIFICATION</scope>
    <source>
        <tissue evidence="3">Leaf</tissue>
    </source>
</reference>
<dbReference type="Proteomes" id="UP000694864">
    <property type="component" value="Chromosome 5"/>
</dbReference>
<accession>A0ABM0Z9I9</accession>
<evidence type="ECO:0000256" key="1">
    <source>
        <dbReference type="SAM" id="MobiDB-lite"/>
    </source>
</evidence>
<reference evidence="2" key="1">
    <citation type="journal article" date="2014" name="Nat. Commun.">
        <title>The emerging biofuel crop Camelina sativa retains a highly undifferentiated hexaploid genome structure.</title>
        <authorList>
            <person name="Kagale S."/>
            <person name="Koh C."/>
            <person name="Nixon J."/>
            <person name="Bollina V."/>
            <person name="Clarke W.E."/>
            <person name="Tuteja R."/>
            <person name="Spillane C."/>
            <person name="Robinson S.J."/>
            <person name="Links M.G."/>
            <person name="Clarke C."/>
            <person name="Higgins E.E."/>
            <person name="Huebert T."/>
            <person name="Sharpe A.G."/>
            <person name="Parkin I.A."/>
        </authorList>
    </citation>
    <scope>NUCLEOTIDE SEQUENCE [LARGE SCALE GENOMIC DNA]</scope>
    <source>
        <strain evidence="2">cv. DH55</strain>
    </source>
</reference>
<sequence>MSNSSVNRTTKATQLSNSGKRIDEKEDSESLLRTAETLKGELESLQLLNERLHGESLYGLSFHELGSLAEQLKQGRLNVEDELQARLLNDPEGDDLDNYDDKEKIHIELVLQGRLRDLRKQDRELRSSSSDGERLEEHDGDALLPNIEYLRSKICF</sequence>
<proteinExistence type="predicted"/>
<dbReference type="GeneID" id="104788312"/>
<feature type="compositionally biased region" description="Polar residues" evidence="1">
    <location>
        <begin position="1"/>
        <end position="19"/>
    </location>
</feature>
<feature type="region of interest" description="Disordered" evidence="1">
    <location>
        <begin position="1"/>
        <end position="30"/>
    </location>
</feature>
<evidence type="ECO:0000313" key="3">
    <source>
        <dbReference type="RefSeq" id="XP_010512360.1"/>
    </source>
</evidence>
<name>A0ABM0Z9I9_CAMSA</name>
<organism evidence="2 3">
    <name type="scientific">Camelina sativa</name>
    <name type="common">False flax</name>
    <name type="synonym">Myagrum sativum</name>
    <dbReference type="NCBI Taxonomy" id="90675"/>
    <lineage>
        <taxon>Eukaryota</taxon>
        <taxon>Viridiplantae</taxon>
        <taxon>Streptophyta</taxon>
        <taxon>Embryophyta</taxon>
        <taxon>Tracheophyta</taxon>
        <taxon>Spermatophyta</taxon>
        <taxon>Magnoliopsida</taxon>
        <taxon>eudicotyledons</taxon>
        <taxon>Gunneridae</taxon>
        <taxon>Pentapetalae</taxon>
        <taxon>rosids</taxon>
        <taxon>malvids</taxon>
        <taxon>Brassicales</taxon>
        <taxon>Brassicaceae</taxon>
        <taxon>Camelineae</taxon>
        <taxon>Camelina</taxon>
    </lineage>
</organism>
<protein>
    <submittedName>
        <fullName evidence="3">Agamous-like MADS-box protein AGL18 isoform X2</fullName>
    </submittedName>
</protein>
<gene>
    <name evidence="3" type="primary">LOC104788312</name>
</gene>
<dbReference type="RefSeq" id="XP_010512360.1">
    <property type="nucleotide sequence ID" value="XM_010514058.2"/>
</dbReference>